<dbReference type="InterPro" id="IPR046802">
    <property type="entry name" value="OpcA_G6PD_C"/>
</dbReference>
<dbReference type="PANTHER" id="PTHR38658:SF1">
    <property type="entry name" value="OXPP CYCLE PROTEIN OPCA-RELATED"/>
    <property type="match status" value="1"/>
</dbReference>
<dbReference type="HOGENOM" id="CLU_046988_1_0_11"/>
<dbReference type="PANTHER" id="PTHR38658">
    <property type="entry name" value="OXPP CYCLE PROTEIN OPCA-RELATED"/>
    <property type="match status" value="1"/>
</dbReference>
<evidence type="ECO:0000313" key="4">
    <source>
        <dbReference type="Proteomes" id="UP000016743"/>
    </source>
</evidence>
<evidence type="ECO:0008006" key="5">
    <source>
        <dbReference type="Google" id="ProtNLM"/>
    </source>
</evidence>
<dbReference type="PATRIC" id="fig|1389489.3.peg.1217"/>
<proteinExistence type="predicted"/>
<evidence type="ECO:0000259" key="2">
    <source>
        <dbReference type="Pfam" id="PF20171"/>
    </source>
</evidence>
<dbReference type="STRING" id="1389489.O159_12700"/>
<dbReference type="InterPro" id="IPR046801">
    <property type="entry name" value="OpcA_G6PD_N"/>
</dbReference>
<dbReference type="Pfam" id="PF20171">
    <property type="entry name" value="OpcA_G6PD_C"/>
    <property type="match status" value="1"/>
</dbReference>
<dbReference type="InterPro" id="IPR004555">
    <property type="entry name" value="G6PDH_assembly_OpcA"/>
</dbReference>
<feature type="domain" description="Glucose-6-phosphate dehydrogenase assembly protein OpcA N-terminal" evidence="1">
    <location>
        <begin position="55"/>
        <end position="167"/>
    </location>
</feature>
<gene>
    <name evidence="3" type="ORF">O159_12700</name>
</gene>
<dbReference type="Proteomes" id="UP000016743">
    <property type="component" value="Chromosome"/>
</dbReference>
<dbReference type="Pfam" id="PF10128">
    <property type="entry name" value="OpcA_G6PD_assem"/>
    <property type="match status" value="1"/>
</dbReference>
<reference evidence="3 4" key="1">
    <citation type="journal article" date="2013" name="Genome Announc.">
        <title>Complete Genome Sequence of Leifsonia xyli subsp. cynodontis Strain DSM46306, a Gram-Positive Bacterial Pathogen of Grasses.</title>
        <authorList>
            <person name="Monteiro-Vitorello C.B."/>
            <person name="Zerillo M.M."/>
            <person name="Van Sluys M.A."/>
            <person name="Camargo L.E."/>
            <person name="Kitajima J.P."/>
        </authorList>
    </citation>
    <scope>NUCLEOTIDE SEQUENCE [LARGE SCALE GENOMIC DNA]</scope>
    <source>
        <strain evidence="3 4">DSM 46306</strain>
    </source>
</reference>
<dbReference type="KEGG" id="lxy:O159_12700"/>
<sequence length="324" mass="34640">METSVIVDLPDTTTSNISKTLVKIREEGGAVALGRVLTLIIATHLGQEEEAIEAANDASREHPMRVIVVSTEEERSANDDGRLDAQIRVGGDAGASEVIVLRAYGETASDEEGLVTGLLLPDAPVVVWWPGIAPAKVSRSPLGRIATRRITDASAQPNPQEALTGLAETYAPGDTDFAWTRLTLWRAQLAAVLDQPPYEPIRGVEVAGAADSPSTLLLAAWLRLQLRIPVQYDLASRAVGSGGIHGVQMERSSGTIELEREAPNVARLSQPGQPSHDLALPRRSLRDCLAEELRRLDPDDLYGEVITKGLGLLETSDEGVGTTA</sequence>
<dbReference type="EMBL" id="CP006734">
    <property type="protein sequence ID" value="AGW41347.1"/>
    <property type="molecule type" value="Genomic_DNA"/>
</dbReference>
<feature type="domain" description="Glucose-6-phosphate dehydrogenase assembly protein OpcA C-terminal" evidence="2">
    <location>
        <begin position="172"/>
        <end position="305"/>
    </location>
</feature>
<organism evidence="3 4">
    <name type="scientific">Leifsonia xyli subsp. cynodontis DSM 46306</name>
    <dbReference type="NCBI Taxonomy" id="1389489"/>
    <lineage>
        <taxon>Bacteria</taxon>
        <taxon>Bacillati</taxon>
        <taxon>Actinomycetota</taxon>
        <taxon>Actinomycetes</taxon>
        <taxon>Micrococcales</taxon>
        <taxon>Microbacteriaceae</taxon>
        <taxon>Leifsonia</taxon>
    </lineage>
</organism>
<keyword evidence="4" id="KW-1185">Reference proteome</keyword>
<dbReference type="AlphaFoldDB" id="U3P8T1"/>
<evidence type="ECO:0000259" key="1">
    <source>
        <dbReference type="Pfam" id="PF10128"/>
    </source>
</evidence>
<accession>U3P8T1</accession>
<protein>
    <recommendedName>
        <fullName evidence="5">OpcA protein</fullName>
    </recommendedName>
</protein>
<dbReference type="eggNOG" id="COG3429">
    <property type="taxonomic scope" value="Bacteria"/>
</dbReference>
<name>U3P8T1_LEIXC</name>
<evidence type="ECO:0000313" key="3">
    <source>
        <dbReference type="EMBL" id="AGW41347.1"/>
    </source>
</evidence>